<comment type="caution">
    <text evidence="1">The sequence shown here is derived from an EMBL/GenBank/DDBJ whole genome shotgun (WGS) entry which is preliminary data.</text>
</comment>
<organism evidence="1 2">
    <name type="scientific">Caerostris extrusa</name>
    <name type="common">Bark spider</name>
    <name type="synonym">Caerostris bankana</name>
    <dbReference type="NCBI Taxonomy" id="172846"/>
    <lineage>
        <taxon>Eukaryota</taxon>
        <taxon>Metazoa</taxon>
        <taxon>Ecdysozoa</taxon>
        <taxon>Arthropoda</taxon>
        <taxon>Chelicerata</taxon>
        <taxon>Arachnida</taxon>
        <taxon>Araneae</taxon>
        <taxon>Araneomorphae</taxon>
        <taxon>Entelegynae</taxon>
        <taxon>Araneoidea</taxon>
        <taxon>Araneidae</taxon>
        <taxon>Caerostris</taxon>
    </lineage>
</organism>
<dbReference type="Proteomes" id="UP001054945">
    <property type="component" value="Unassembled WGS sequence"/>
</dbReference>
<evidence type="ECO:0000313" key="2">
    <source>
        <dbReference type="Proteomes" id="UP001054945"/>
    </source>
</evidence>
<evidence type="ECO:0000313" key="1">
    <source>
        <dbReference type="EMBL" id="GIX94546.1"/>
    </source>
</evidence>
<gene>
    <name evidence="1" type="ORF">CEXT_294701</name>
</gene>
<accession>A0AAV4PBU4</accession>
<sequence>MLDVADLPSATSGKIKCYMQSPSNEPTKPTFQLVTNPSTQLHFSLWRIAVPQTMTLREDLGTPAISA</sequence>
<dbReference type="EMBL" id="BPLR01004392">
    <property type="protein sequence ID" value="GIX94546.1"/>
    <property type="molecule type" value="Genomic_DNA"/>
</dbReference>
<keyword evidence="2" id="KW-1185">Reference proteome</keyword>
<dbReference type="AlphaFoldDB" id="A0AAV4PBU4"/>
<protein>
    <submittedName>
        <fullName evidence="1">Uncharacterized protein</fullName>
    </submittedName>
</protein>
<reference evidence="1 2" key="1">
    <citation type="submission" date="2021-06" db="EMBL/GenBank/DDBJ databases">
        <title>Caerostris extrusa draft genome.</title>
        <authorList>
            <person name="Kono N."/>
            <person name="Arakawa K."/>
        </authorList>
    </citation>
    <scope>NUCLEOTIDE SEQUENCE [LARGE SCALE GENOMIC DNA]</scope>
</reference>
<proteinExistence type="predicted"/>
<name>A0AAV4PBU4_CAEEX</name>